<dbReference type="InParanoid" id="D6Z3P8"/>
<comment type="similarity">
    <text evidence="9">Belongs to the FtsQ/DivIB family. FtsQ subfamily.</text>
</comment>
<comment type="function">
    <text evidence="9">Essential cell division protein.</text>
</comment>
<dbReference type="EMBL" id="CP001940">
    <property type="protein sequence ID" value="ADH86173.1"/>
    <property type="molecule type" value="Genomic_DNA"/>
</dbReference>
<evidence type="ECO:0000256" key="1">
    <source>
        <dbReference type="ARBA" id="ARBA00004370"/>
    </source>
</evidence>
<dbReference type="GO" id="GO:0043093">
    <property type="term" value="P:FtsZ-dependent cytokinesis"/>
    <property type="evidence" value="ECO:0007669"/>
    <property type="project" value="UniProtKB-UniRule"/>
</dbReference>
<feature type="domain" description="POTRA" evidence="10">
    <location>
        <begin position="62"/>
        <end position="130"/>
    </location>
</feature>
<keyword evidence="4 9" id="KW-0132">Cell division</keyword>
<accession>D6Z3P8</accession>
<evidence type="ECO:0000256" key="3">
    <source>
        <dbReference type="ARBA" id="ARBA00022519"/>
    </source>
</evidence>
<evidence type="ECO:0000313" key="11">
    <source>
        <dbReference type="EMBL" id="ADH86173.1"/>
    </source>
</evidence>
<evidence type="ECO:0000259" key="10">
    <source>
        <dbReference type="PROSITE" id="PS51779"/>
    </source>
</evidence>
<evidence type="ECO:0000256" key="8">
    <source>
        <dbReference type="ARBA" id="ARBA00023306"/>
    </source>
</evidence>
<keyword evidence="7 9" id="KW-0472">Membrane</keyword>
<dbReference type="Proteomes" id="UP000001508">
    <property type="component" value="Chromosome"/>
</dbReference>
<dbReference type="InterPro" id="IPR005548">
    <property type="entry name" value="Cell_div_FtsQ/DivIB_C"/>
</dbReference>
<dbReference type="PANTHER" id="PTHR35851">
    <property type="entry name" value="CELL DIVISION PROTEIN FTSQ"/>
    <property type="match status" value="1"/>
</dbReference>
<evidence type="ECO:0000256" key="6">
    <source>
        <dbReference type="ARBA" id="ARBA00022989"/>
    </source>
</evidence>
<dbReference type="AlphaFoldDB" id="D6Z3P8"/>
<dbReference type="OrthoDB" id="5413835at2"/>
<reference evidence="12" key="1">
    <citation type="submission" date="2010-02" db="EMBL/GenBank/DDBJ databases">
        <title>Complete sequence of Desulfurivibrio alkaliphilus AHT2.</title>
        <authorList>
            <consortium name="US DOE Joint Genome Institute"/>
            <person name="Pitluck S."/>
            <person name="Chertkov O."/>
            <person name="Detter J.C."/>
            <person name="Han C."/>
            <person name="Tapia R."/>
            <person name="Larimer F."/>
            <person name="Land M."/>
            <person name="Hauser L."/>
            <person name="Kyrpides N."/>
            <person name="Mikhailova N."/>
            <person name="Sorokin D.Y."/>
            <person name="Muyzer G."/>
            <person name="Woyke T."/>
        </authorList>
    </citation>
    <scope>NUCLEOTIDE SEQUENCE [LARGE SCALE GENOMIC DNA]</scope>
    <source>
        <strain evidence="12">DSM 19089 / UNIQEM U267 / AHT2</strain>
    </source>
</reference>
<dbReference type="PROSITE" id="PS51779">
    <property type="entry name" value="POTRA"/>
    <property type="match status" value="1"/>
</dbReference>
<feature type="transmembrane region" description="Helical" evidence="9">
    <location>
        <begin position="31"/>
        <end position="53"/>
    </location>
</feature>
<dbReference type="GO" id="GO:0005886">
    <property type="term" value="C:plasma membrane"/>
    <property type="evidence" value="ECO:0007669"/>
    <property type="project" value="UniProtKB-SubCell"/>
</dbReference>
<dbReference type="GO" id="GO:0032153">
    <property type="term" value="C:cell division site"/>
    <property type="evidence" value="ECO:0007669"/>
    <property type="project" value="UniProtKB-UniRule"/>
</dbReference>
<evidence type="ECO:0000313" key="12">
    <source>
        <dbReference type="Proteomes" id="UP000001508"/>
    </source>
</evidence>
<dbReference type="HAMAP" id="MF_00911">
    <property type="entry name" value="FtsQ_subfam"/>
    <property type="match status" value="1"/>
</dbReference>
<dbReference type="PANTHER" id="PTHR35851:SF1">
    <property type="entry name" value="CELL DIVISION PROTEIN FTSQ"/>
    <property type="match status" value="1"/>
</dbReference>
<keyword evidence="8 9" id="KW-0131">Cell cycle</keyword>
<dbReference type="Gene3D" id="3.10.20.310">
    <property type="entry name" value="membrane protein fhac"/>
    <property type="match status" value="1"/>
</dbReference>
<dbReference type="Pfam" id="PF08478">
    <property type="entry name" value="POTRA_1"/>
    <property type="match status" value="1"/>
</dbReference>
<keyword evidence="6 9" id="KW-1133">Transmembrane helix</keyword>
<dbReference type="KEGG" id="dak:DaAHT2_1478"/>
<protein>
    <recommendedName>
        <fullName evidence="9">Cell division protein FtsQ</fullName>
    </recommendedName>
</protein>
<sequence length="274" mass="30507">MKERKPVRQKKWPTRPAGARSTVNSGFAGKLAVLGLGLAAMLLVAWLGGLLILQQLGQSAFFQLTAIKIDGGVRTTKKEVLALSGLDVHSNLLALSVGGLRQRLEAHDWIESAEVRRQWPSRLQITIRERRPLAILSLPDGLYYTDHQGLPFAPAVPPEELDFPVITGLGQVALWPEEQRQALRRALRLIRLAARGGVILPAQGISEINLGQDGAMTLFLVSRPFPVYLGREPEVALSYNRLVRVLDWLYKEREFARTAAIRMDYLPGRVLVEK</sequence>
<dbReference type="GO" id="GO:0090529">
    <property type="term" value="P:cell septum assembly"/>
    <property type="evidence" value="ECO:0007669"/>
    <property type="project" value="InterPro"/>
</dbReference>
<dbReference type="InterPro" id="IPR026579">
    <property type="entry name" value="FtsQ"/>
</dbReference>
<evidence type="ECO:0000256" key="5">
    <source>
        <dbReference type="ARBA" id="ARBA00022692"/>
    </source>
</evidence>
<dbReference type="InterPro" id="IPR013685">
    <property type="entry name" value="POTRA_FtsQ_type"/>
</dbReference>
<gene>
    <name evidence="9" type="primary">ftsQ</name>
    <name evidence="11" type="ordered locus">DaAHT2_1478</name>
</gene>
<keyword evidence="3 9" id="KW-0997">Cell inner membrane</keyword>
<dbReference type="eggNOG" id="COG1589">
    <property type="taxonomic scope" value="Bacteria"/>
</dbReference>
<organism evidence="11 12">
    <name type="scientific">Desulfurivibrio alkaliphilus (strain DSM 19089 / UNIQEM U267 / AHT2)</name>
    <dbReference type="NCBI Taxonomy" id="589865"/>
    <lineage>
        <taxon>Bacteria</taxon>
        <taxon>Pseudomonadati</taxon>
        <taxon>Thermodesulfobacteriota</taxon>
        <taxon>Desulfobulbia</taxon>
        <taxon>Desulfobulbales</taxon>
        <taxon>Desulfobulbaceae</taxon>
        <taxon>Desulfurivibrio</taxon>
    </lineage>
</organism>
<dbReference type="STRING" id="589865.DaAHT2_1478"/>
<comment type="subcellular location">
    <subcellularLocation>
        <location evidence="9">Cell inner membrane</location>
        <topology evidence="9">Single-pass type II membrane protein</topology>
    </subcellularLocation>
    <subcellularLocation>
        <location evidence="1">Membrane</location>
    </subcellularLocation>
    <text evidence="9">Localizes to the division septum.</text>
</comment>
<evidence type="ECO:0000256" key="9">
    <source>
        <dbReference type="HAMAP-Rule" id="MF_00911"/>
    </source>
</evidence>
<keyword evidence="5 9" id="KW-0812">Transmembrane</keyword>
<dbReference type="HOGENOM" id="CLU_1014623_0_0_7"/>
<evidence type="ECO:0000256" key="2">
    <source>
        <dbReference type="ARBA" id="ARBA00022475"/>
    </source>
</evidence>
<evidence type="ECO:0000256" key="7">
    <source>
        <dbReference type="ARBA" id="ARBA00023136"/>
    </source>
</evidence>
<evidence type="ECO:0000256" key="4">
    <source>
        <dbReference type="ARBA" id="ARBA00022618"/>
    </source>
</evidence>
<keyword evidence="12" id="KW-1185">Reference proteome</keyword>
<dbReference type="InterPro" id="IPR034746">
    <property type="entry name" value="POTRA"/>
</dbReference>
<keyword evidence="2 9" id="KW-1003">Cell membrane</keyword>
<name>D6Z3P8_DESAT</name>
<proteinExistence type="inferred from homology"/>
<dbReference type="Pfam" id="PF03799">
    <property type="entry name" value="FtsQ_DivIB_C"/>
    <property type="match status" value="1"/>
</dbReference>